<organism evidence="2 3">
    <name type="scientific">Panagrellus redivivus</name>
    <name type="common">Microworm</name>
    <dbReference type="NCBI Taxonomy" id="6233"/>
    <lineage>
        <taxon>Eukaryota</taxon>
        <taxon>Metazoa</taxon>
        <taxon>Ecdysozoa</taxon>
        <taxon>Nematoda</taxon>
        <taxon>Chromadorea</taxon>
        <taxon>Rhabditida</taxon>
        <taxon>Tylenchina</taxon>
        <taxon>Panagrolaimomorpha</taxon>
        <taxon>Panagrolaimoidea</taxon>
        <taxon>Panagrolaimidae</taxon>
        <taxon>Panagrellus</taxon>
    </lineage>
</organism>
<sequence length="124" mass="13816">MPCRWQPMARDWVDEWQPCARKGGRGGMCLEAMSSALRCISPRPPIDDTPFTKVVGDVDHDHDDGHKGDLLAPPFDGQIVETVRYRQRRLRQIYTSQSSSLSGQGDGRRLVQSCAKTATIGTDD</sequence>
<accession>A0A7E4V738</accession>
<reference evidence="2" key="1">
    <citation type="journal article" date="2013" name="Genetics">
        <title>The draft genome and transcriptome of Panagrellus redivivus are shaped by the harsh demands of a free-living lifestyle.</title>
        <authorList>
            <person name="Srinivasan J."/>
            <person name="Dillman A.R."/>
            <person name="Macchietto M.G."/>
            <person name="Heikkinen L."/>
            <person name="Lakso M."/>
            <person name="Fracchia K.M."/>
            <person name="Antoshechkin I."/>
            <person name="Mortazavi A."/>
            <person name="Wong G."/>
            <person name="Sternberg P.W."/>
        </authorList>
    </citation>
    <scope>NUCLEOTIDE SEQUENCE [LARGE SCALE GENOMIC DNA]</scope>
    <source>
        <strain evidence="2">MT8872</strain>
    </source>
</reference>
<keyword evidence="2" id="KW-1185">Reference proteome</keyword>
<dbReference type="WBParaSite" id="Pan_g17416.t1">
    <property type="protein sequence ID" value="Pan_g17416.t1"/>
    <property type="gene ID" value="Pan_g17416"/>
</dbReference>
<feature type="compositionally biased region" description="Basic and acidic residues" evidence="1">
    <location>
        <begin position="56"/>
        <end position="69"/>
    </location>
</feature>
<evidence type="ECO:0000256" key="1">
    <source>
        <dbReference type="SAM" id="MobiDB-lite"/>
    </source>
</evidence>
<reference evidence="3" key="2">
    <citation type="submission" date="2020-10" db="UniProtKB">
        <authorList>
            <consortium name="WormBaseParasite"/>
        </authorList>
    </citation>
    <scope>IDENTIFICATION</scope>
</reference>
<evidence type="ECO:0000313" key="2">
    <source>
        <dbReference type="Proteomes" id="UP000492821"/>
    </source>
</evidence>
<protein>
    <submittedName>
        <fullName evidence="3">Uncharacterized protein</fullName>
    </submittedName>
</protein>
<dbReference type="AlphaFoldDB" id="A0A7E4V738"/>
<evidence type="ECO:0000313" key="3">
    <source>
        <dbReference type="WBParaSite" id="Pan_g17416.t1"/>
    </source>
</evidence>
<dbReference type="Proteomes" id="UP000492821">
    <property type="component" value="Unassembled WGS sequence"/>
</dbReference>
<name>A0A7E4V738_PANRE</name>
<proteinExistence type="predicted"/>
<feature type="region of interest" description="Disordered" evidence="1">
    <location>
        <begin position="50"/>
        <end position="73"/>
    </location>
</feature>